<dbReference type="InParanoid" id="A0A1B6PB03"/>
<dbReference type="InterPro" id="IPR014381">
    <property type="entry name" value="Arch_Rpo5/euc_Rpb5"/>
</dbReference>
<evidence type="ECO:0000313" key="3">
    <source>
        <dbReference type="Proteomes" id="UP000000768"/>
    </source>
</evidence>
<dbReference type="GO" id="GO:0003677">
    <property type="term" value="F:DNA binding"/>
    <property type="evidence" value="ECO:0007669"/>
    <property type="project" value="InterPro"/>
</dbReference>
<dbReference type="OrthoDB" id="248779at2759"/>
<dbReference type="PANTHER" id="PTHR10535:SF2">
    <property type="entry name" value="DNA-DIRECTED RNA POLYMERASE V SUBUNIT 5A"/>
    <property type="match status" value="1"/>
</dbReference>
<dbReference type="STRING" id="4558.A0A1B6PB03"/>
<dbReference type="GO" id="GO:0006366">
    <property type="term" value="P:transcription by RNA polymerase II"/>
    <property type="evidence" value="ECO:0000318"/>
    <property type="project" value="GO_Central"/>
</dbReference>
<organism evidence="2 3">
    <name type="scientific">Sorghum bicolor</name>
    <name type="common">Sorghum</name>
    <name type="synonym">Sorghum vulgare</name>
    <dbReference type="NCBI Taxonomy" id="4558"/>
    <lineage>
        <taxon>Eukaryota</taxon>
        <taxon>Viridiplantae</taxon>
        <taxon>Streptophyta</taxon>
        <taxon>Embryophyta</taxon>
        <taxon>Tracheophyta</taxon>
        <taxon>Spermatophyta</taxon>
        <taxon>Magnoliopsida</taxon>
        <taxon>Liliopsida</taxon>
        <taxon>Poales</taxon>
        <taxon>Poaceae</taxon>
        <taxon>PACMAD clade</taxon>
        <taxon>Panicoideae</taxon>
        <taxon>Andropogonodae</taxon>
        <taxon>Andropogoneae</taxon>
        <taxon>Sorghinae</taxon>
        <taxon>Sorghum</taxon>
    </lineage>
</organism>
<proteinExistence type="predicted"/>
<dbReference type="GO" id="GO:0042797">
    <property type="term" value="P:tRNA transcription by RNA polymerase III"/>
    <property type="evidence" value="ECO:0000318"/>
    <property type="project" value="GO_Central"/>
</dbReference>
<protein>
    <recommendedName>
        <fullName evidence="1">RNA polymerase subunit H/Rpb5 C-terminal domain-containing protein</fullName>
    </recommendedName>
</protein>
<dbReference type="OMA" id="LERYMLK"/>
<dbReference type="Pfam" id="PF01191">
    <property type="entry name" value="RNA_pol_Rpb5_C"/>
    <property type="match status" value="1"/>
</dbReference>
<accession>A0A1B6PB03</accession>
<dbReference type="GO" id="GO:0003899">
    <property type="term" value="F:DNA-directed RNA polymerase activity"/>
    <property type="evidence" value="ECO:0007669"/>
    <property type="project" value="InterPro"/>
</dbReference>
<sequence>MASRSSLLFSLPPRCDPRALKATGVERDGGSIQSRLVNITKHVLKPKHEVLTVEEKVKLQKDYNVVDSHLPLMLESDAVAHYQGFRQGTVVKVTYDNELTGNHVTYRCIF</sequence>
<name>A0A1B6PB03_SORBI</name>
<dbReference type="EMBL" id="CM000767">
    <property type="protein sequence ID" value="KXG22818.2"/>
    <property type="molecule type" value="Genomic_DNA"/>
</dbReference>
<dbReference type="Gramene" id="KXG22818">
    <property type="protein sequence ID" value="KXG22818"/>
    <property type="gene ID" value="SORBI_3008G012200"/>
</dbReference>
<keyword evidence="3" id="KW-1185">Reference proteome</keyword>
<dbReference type="Gene3D" id="3.90.940.20">
    <property type="entry name" value="RPB5-like RNA polymerase subunit"/>
    <property type="match status" value="1"/>
</dbReference>
<evidence type="ECO:0000313" key="2">
    <source>
        <dbReference type="EMBL" id="KXG22818.2"/>
    </source>
</evidence>
<dbReference type="SUPFAM" id="SSF55287">
    <property type="entry name" value="RPB5-like RNA polymerase subunit"/>
    <property type="match status" value="1"/>
</dbReference>
<dbReference type="GO" id="GO:0006362">
    <property type="term" value="P:transcription elongation by RNA polymerase I"/>
    <property type="evidence" value="ECO:0000318"/>
    <property type="project" value="GO_Central"/>
</dbReference>
<reference evidence="3" key="2">
    <citation type="journal article" date="2018" name="Plant J.">
        <title>The Sorghum bicolor reference genome: improved assembly, gene annotations, a transcriptome atlas, and signatures of genome organization.</title>
        <authorList>
            <person name="McCormick R.F."/>
            <person name="Truong S.K."/>
            <person name="Sreedasyam A."/>
            <person name="Jenkins J."/>
            <person name="Shu S."/>
            <person name="Sims D."/>
            <person name="Kennedy M."/>
            <person name="Amirebrahimi M."/>
            <person name="Weers B.D."/>
            <person name="McKinley B."/>
            <person name="Mattison A."/>
            <person name="Morishige D.T."/>
            <person name="Grimwood J."/>
            <person name="Schmutz J."/>
            <person name="Mullet J.E."/>
        </authorList>
    </citation>
    <scope>NUCLEOTIDE SEQUENCE [LARGE SCALE GENOMIC DNA]</scope>
    <source>
        <strain evidence="3">cv. BTx623</strain>
    </source>
</reference>
<gene>
    <name evidence="2" type="ORF">SORBI_3008G012200</name>
</gene>
<reference evidence="2 3" key="1">
    <citation type="journal article" date="2009" name="Nature">
        <title>The Sorghum bicolor genome and the diversification of grasses.</title>
        <authorList>
            <person name="Paterson A.H."/>
            <person name="Bowers J.E."/>
            <person name="Bruggmann R."/>
            <person name="Dubchak I."/>
            <person name="Grimwood J."/>
            <person name="Gundlach H."/>
            <person name="Haberer G."/>
            <person name="Hellsten U."/>
            <person name="Mitros T."/>
            <person name="Poliakov A."/>
            <person name="Schmutz J."/>
            <person name="Spannagl M."/>
            <person name="Tang H."/>
            <person name="Wang X."/>
            <person name="Wicker T."/>
            <person name="Bharti A.K."/>
            <person name="Chapman J."/>
            <person name="Feltus F.A."/>
            <person name="Gowik U."/>
            <person name="Grigoriev I.V."/>
            <person name="Lyons E."/>
            <person name="Maher C.A."/>
            <person name="Martis M."/>
            <person name="Narechania A."/>
            <person name="Otillar R.P."/>
            <person name="Penning B.W."/>
            <person name="Salamov A.A."/>
            <person name="Wang Y."/>
            <person name="Zhang L."/>
            <person name="Carpita N.C."/>
            <person name="Freeling M."/>
            <person name="Gingle A.R."/>
            <person name="Hash C.T."/>
            <person name="Keller B."/>
            <person name="Klein P."/>
            <person name="Kresovich S."/>
            <person name="McCann M.C."/>
            <person name="Ming R."/>
            <person name="Peterson D.G."/>
            <person name="Mehboob-ur-Rahman"/>
            <person name="Ware D."/>
            <person name="Westhoff P."/>
            <person name="Mayer K.F."/>
            <person name="Messing J."/>
            <person name="Rokhsar D.S."/>
        </authorList>
    </citation>
    <scope>NUCLEOTIDE SEQUENCE [LARGE SCALE GENOMIC DNA]</scope>
    <source>
        <strain evidence="3">cv. BTx623</strain>
    </source>
</reference>
<dbReference type="eggNOG" id="KOG3218">
    <property type="taxonomic scope" value="Eukaryota"/>
</dbReference>
<dbReference type="PANTHER" id="PTHR10535">
    <property type="entry name" value="DNA-DIRECTED RNA POLYMERASES I, II, AND III SUBUNIT RPABC1"/>
    <property type="match status" value="1"/>
</dbReference>
<dbReference type="Proteomes" id="UP000000768">
    <property type="component" value="Chromosome 8"/>
</dbReference>
<evidence type="ECO:0000259" key="1">
    <source>
        <dbReference type="Pfam" id="PF01191"/>
    </source>
</evidence>
<dbReference type="AlphaFoldDB" id="A0A1B6PB03"/>
<dbReference type="InterPro" id="IPR000783">
    <property type="entry name" value="RNA_pol_subH/Rpb5_C"/>
</dbReference>
<feature type="domain" description="RNA polymerase subunit H/Rpb5 C-terminal" evidence="1">
    <location>
        <begin position="37"/>
        <end position="109"/>
    </location>
</feature>
<dbReference type="InterPro" id="IPR035913">
    <property type="entry name" value="RPB5-like_sf"/>
</dbReference>